<gene>
    <name evidence="1" type="ORF">CAMP_LOCUS9266</name>
</gene>
<proteinExistence type="predicted"/>
<dbReference type="EMBL" id="CANHGI010000003">
    <property type="protein sequence ID" value="CAI5446629.1"/>
    <property type="molecule type" value="Genomic_DNA"/>
</dbReference>
<sequence>MCIFERGSGFEYNWREIGRKHLARESTIASMYFRICSAGLSFFGLSLKILREKSDF</sequence>
<evidence type="ECO:0000313" key="1">
    <source>
        <dbReference type="EMBL" id="CAI5446629.1"/>
    </source>
</evidence>
<dbReference type="Proteomes" id="UP001152747">
    <property type="component" value="Unassembled WGS sequence"/>
</dbReference>
<protein>
    <submittedName>
        <fullName evidence="1">Uncharacterized protein</fullName>
    </submittedName>
</protein>
<dbReference type="AlphaFoldDB" id="A0A9P1IJF5"/>
<reference evidence="1" key="1">
    <citation type="submission" date="2022-11" db="EMBL/GenBank/DDBJ databases">
        <authorList>
            <person name="Kikuchi T."/>
        </authorList>
    </citation>
    <scope>NUCLEOTIDE SEQUENCE</scope>
    <source>
        <strain evidence="1">PS1010</strain>
    </source>
</reference>
<keyword evidence="2" id="KW-1185">Reference proteome</keyword>
<accession>A0A9P1IJF5</accession>
<evidence type="ECO:0000313" key="2">
    <source>
        <dbReference type="Proteomes" id="UP001152747"/>
    </source>
</evidence>
<comment type="caution">
    <text evidence="1">The sequence shown here is derived from an EMBL/GenBank/DDBJ whole genome shotgun (WGS) entry which is preliminary data.</text>
</comment>
<name>A0A9P1IJF5_9PELO</name>
<organism evidence="1 2">
    <name type="scientific">Caenorhabditis angaria</name>
    <dbReference type="NCBI Taxonomy" id="860376"/>
    <lineage>
        <taxon>Eukaryota</taxon>
        <taxon>Metazoa</taxon>
        <taxon>Ecdysozoa</taxon>
        <taxon>Nematoda</taxon>
        <taxon>Chromadorea</taxon>
        <taxon>Rhabditida</taxon>
        <taxon>Rhabditina</taxon>
        <taxon>Rhabditomorpha</taxon>
        <taxon>Rhabditoidea</taxon>
        <taxon>Rhabditidae</taxon>
        <taxon>Peloderinae</taxon>
        <taxon>Caenorhabditis</taxon>
    </lineage>
</organism>